<name>A0A6I2FCQ7_9MICO</name>
<dbReference type="EMBL" id="WJIF01000005">
    <property type="protein sequence ID" value="MRG60266.1"/>
    <property type="molecule type" value="Genomic_DNA"/>
</dbReference>
<gene>
    <name evidence="9" type="ORF">GE115_10355</name>
</gene>
<reference evidence="9 10" key="1">
    <citation type="submission" date="2019-10" db="EMBL/GenBank/DDBJ databases">
        <authorList>
            <person name="Nie G."/>
            <person name="Ming H."/>
            <person name="Yi B."/>
        </authorList>
    </citation>
    <scope>NUCLEOTIDE SEQUENCE [LARGE SCALE GENOMIC DNA]</scope>
    <source>
        <strain evidence="9 10">CFH 90414</strain>
    </source>
</reference>
<dbReference type="PRINTS" id="PR00368">
    <property type="entry name" value="FADPNR"/>
</dbReference>
<dbReference type="Gene3D" id="3.50.50.60">
    <property type="entry name" value="FAD/NAD(P)-binding domain"/>
    <property type="match status" value="2"/>
</dbReference>
<dbReference type="Gene3D" id="3.30.390.30">
    <property type="match status" value="1"/>
</dbReference>
<feature type="binding site" evidence="5">
    <location>
        <position position="58"/>
    </location>
    <ligand>
        <name>FAD</name>
        <dbReference type="ChEBI" id="CHEBI:57692"/>
    </ligand>
</feature>
<evidence type="ECO:0000256" key="4">
    <source>
        <dbReference type="ARBA" id="ARBA00023027"/>
    </source>
</evidence>
<evidence type="ECO:0000256" key="6">
    <source>
        <dbReference type="PIRSR" id="PIRSR000350-4"/>
    </source>
</evidence>
<evidence type="ECO:0000256" key="5">
    <source>
        <dbReference type="PIRSR" id="PIRSR000350-3"/>
    </source>
</evidence>
<evidence type="ECO:0000313" key="10">
    <source>
        <dbReference type="Proteomes" id="UP000431080"/>
    </source>
</evidence>
<feature type="disulfide bond" description="Redox-active" evidence="6">
    <location>
        <begin position="49"/>
        <end position="54"/>
    </location>
</feature>
<comment type="cofactor">
    <cofactor evidence="5">
        <name>FAD</name>
        <dbReference type="ChEBI" id="CHEBI:57692"/>
    </cofactor>
    <text evidence="5">Binds 1 FAD per subunit.</text>
</comment>
<keyword evidence="3 5" id="KW-0274">FAD</keyword>
<comment type="caution">
    <text evidence="9">The sequence shown here is derived from an EMBL/GenBank/DDBJ whole genome shotgun (WGS) entry which is preliminary data.</text>
</comment>
<feature type="binding site" evidence="5">
    <location>
        <position position="314"/>
    </location>
    <ligand>
        <name>FAD</name>
        <dbReference type="ChEBI" id="CHEBI:57692"/>
    </ligand>
</feature>
<keyword evidence="5" id="KW-0547">Nucleotide-binding</keyword>
<dbReference type="SUPFAM" id="SSF55424">
    <property type="entry name" value="FAD/NAD-linked reductases, dimerisation (C-terminal) domain"/>
    <property type="match status" value="1"/>
</dbReference>
<dbReference type="GO" id="GO:0050660">
    <property type="term" value="F:flavin adenine dinucleotide binding"/>
    <property type="evidence" value="ECO:0007669"/>
    <property type="project" value="TreeGrafter"/>
</dbReference>
<dbReference type="GO" id="GO:0006103">
    <property type="term" value="P:2-oxoglutarate metabolic process"/>
    <property type="evidence" value="ECO:0007669"/>
    <property type="project" value="TreeGrafter"/>
</dbReference>
<dbReference type="RefSeq" id="WP_153684722.1">
    <property type="nucleotide sequence ID" value="NZ_WJIF01000005.1"/>
</dbReference>
<dbReference type="GO" id="GO:0004148">
    <property type="term" value="F:dihydrolipoyl dehydrogenase (NADH) activity"/>
    <property type="evidence" value="ECO:0007669"/>
    <property type="project" value="TreeGrafter"/>
</dbReference>
<dbReference type="InterPro" id="IPR004099">
    <property type="entry name" value="Pyr_nucl-diS_OxRdtase_dimer"/>
</dbReference>
<feature type="binding site" evidence="5">
    <location>
        <begin position="188"/>
        <end position="195"/>
    </location>
    <ligand>
        <name>NAD(+)</name>
        <dbReference type="ChEBI" id="CHEBI:57540"/>
    </ligand>
</feature>
<feature type="domain" description="Pyridine nucleotide-disulphide oxidoreductase dimerisation" evidence="7">
    <location>
        <begin position="362"/>
        <end position="468"/>
    </location>
</feature>
<dbReference type="PIRSF" id="PIRSF000350">
    <property type="entry name" value="Mercury_reductase_MerA"/>
    <property type="match status" value="1"/>
</dbReference>
<dbReference type="PANTHER" id="PTHR22912">
    <property type="entry name" value="DISULFIDE OXIDOREDUCTASE"/>
    <property type="match status" value="1"/>
</dbReference>
<dbReference type="InterPro" id="IPR016156">
    <property type="entry name" value="FAD/NAD-linked_Rdtase_dimer_sf"/>
</dbReference>
<feature type="binding site" evidence="5">
    <location>
        <position position="274"/>
    </location>
    <ligand>
        <name>NAD(+)</name>
        <dbReference type="ChEBI" id="CHEBI:57540"/>
    </ligand>
</feature>
<dbReference type="InterPro" id="IPR050151">
    <property type="entry name" value="Class-I_Pyr_Nuc-Dis_Oxidored"/>
</dbReference>
<evidence type="ECO:0000313" key="9">
    <source>
        <dbReference type="EMBL" id="MRG60266.1"/>
    </source>
</evidence>
<dbReference type="Pfam" id="PF07992">
    <property type="entry name" value="Pyr_redox_2"/>
    <property type="match status" value="1"/>
</dbReference>
<protein>
    <submittedName>
        <fullName evidence="9">Pyridine nucleotide-disulfide oxidoreductase</fullName>
    </submittedName>
</protein>
<evidence type="ECO:0000259" key="8">
    <source>
        <dbReference type="Pfam" id="PF07992"/>
    </source>
</evidence>
<feature type="binding site" evidence="5">
    <location>
        <begin position="151"/>
        <end position="153"/>
    </location>
    <ligand>
        <name>FAD</name>
        <dbReference type="ChEBI" id="CHEBI:57692"/>
    </ligand>
</feature>
<accession>A0A6I2FCQ7</accession>
<dbReference type="InterPro" id="IPR023753">
    <property type="entry name" value="FAD/NAD-binding_dom"/>
</dbReference>
<dbReference type="InterPro" id="IPR036188">
    <property type="entry name" value="FAD/NAD-bd_sf"/>
</dbReference>
<dbReference type="PRINTS" id="PR00411">
    <property type="entry name" value="PNDRDTASEI"/>
</dbReference>
<dbReference type="Pfam" id="PF02852">
    <property type="entry name" value="Pyr_redox_dim"/>
    <property type="match status" value="1"/>
</dbReference>
<dbReference type="SUPFAM" id="SSF51905">
    <property type="entry name" value="FAD/NAD(P)-binding domain"/>
    <property type="match status" value="1"/>
</dbReference>
<dbReference type="AlphaFoldDB" id="A0A6I2FCQ7"/>
<keyword evidence="10" id="KW-1185">Reference proteome</keyword>
<keyword evidence="2" id="KW-0285">Flavoprotein</keyword>
<evidence type="ECO:0000256" key="3">
    <source>
        <dbReference type="ARBA" id="ARBA00022827"/>
    </source>
</evidence>
<comment type="similarity">
    <text evidence="1">Belongs to the class-I pyridine nucleotide-disulfide oxidoreductase family.</text>
</comment>
<dbReference type="Proteomes" id="UP000431080">
    <property type="component" value="Unassembled WGS sequence"/>
</dbReference>
<sequence>MRTIDTTLIEEYDLIAPVGGAVGENIADRAVQGGLTSVIVEHELVGGECSYWACMPSKALLRSAAALRAARSVPGAAEAITGDLDVAAVLARRDTFTNHWSDAGQVSWVQSAGIDLVRGHGRLSGPREVTVTTPDGGTLVLVARHAVAIATGSDPLIPGIEGLRAARPWASREVTSVQEVPESLAIIGGGVVAAEMATAYAGFGTQVTLVSRGTLLAGMEPFAGERVAESLREQGVDLRLGIEPVRVDRDESGVRIETSDGRTVLAQEVLIATGRTPRTVDLGLETIGLEPGRWLDTDDTLRVPGFDWLYAVGDVNHRALLTHQGKYQARAAGDVIAARANGTAVSDAPWGAHVATADHAVVPQVTFTDPEVASVGLTADAATAAGYRVRAVDYEIGWVAGASVHADGYRGQARMVVDEDRQVVIGATFVGPDVAELLQAATIAIVGEVPLDRLWHAVPAYPTVNEVWLRLLETYGRQSASPRVEPDREGEVTAARTFVLANR</sequence>
<feature type="binding site" evidence="5">
    <location>
        <position position="121"/>
    </location>
    <ligand>
        <name>FAD</name>
        <dbReference type="ChEBI" id="CHEBI:57692"/>
    </ligand>
</feature>
<keyword evidence="4 5" id="KW-0520">NAD</keyword>
<dbReference type="InterPro" id="IPR001100">
    <property type="entry name" value="Pyr_nuc-diS_OxRdtase"/>
</dbReference>
<dbReference type="PANTHER" id="PTHR22912:SF151">
    <property type="entry name" value="DIHYDROLIPOYL DEHYDROGENASE, MITOCHONDRIAL"/>
    <property type="match status" value="1"/>
</dbReference>
<evidence type="ECO:0000256" key="2">
    <source>
        <dbReference type="ARBA" id="ARBA00022630"/>
    </source>
</evidence>
<evidence type="ECO:0000256" key="1">
    <source>
        <dbReference type="ARBA" id="ARBA00007532"/>
    </source>
</evidence>
<evidence type="ECO:0000259" key="7">
    <source>
        <dbReference type="Pfam" id="PF02852"/>
    </source>
</evidence>
<proteinExistence type="inferred from homology"/>
<feature type="domain" description="FAD/NAD(P)-binding" evidence="8">
    <location>
        <begin position="19"/>
        <end position="323"/>
    </location>
</feature>
<organism evidence="9 10">
    <name type="scientific">Agromyces agglutinans</name>
    <dbReference type="NCBI Taxonomy" id="2662258"/>
    <lineage>
        <taxon>Bacteria</taxon>
        <taxon>Bacillati</taxon>
        <taxon>Actinomycetota</taxon>
        <taxon>Actinomycetes</taxon>
        <taxon>Micrococcales</taxon>
        <taxon>Microbacteriaceae</taxon>
        <taxon>Agromyces</taxon>
    </lineage>
</organism>